<gene>
    <name evidence="1" type="ORF">PG994_006553</name>
</gene>
<organism evidence="1 2">
    <name type="scientific">Apiospora phragmitis</name>
    <dbReference type="NCBI Taxonomy" id="2905665"/>
    <lineage>
        <taxon>Eukaryota</taxon>
        <taxon>Fungi</taxon>
        <taxon>Dikarya</taxon>
        <taxon>Ascomycota</taxon>
        <taxon>Pezizomycotina</taxon>
        <taxon>Sordariomycetes</taxon>
        <taxon>Xylariomycetidae</taxon>
        <taxon>Amphisphaeriales</taxon>
        <taxon>Apiosporaceae</taxon>
        <taxon>Apiospora</taxon>
    </lineage>
</organism>
<sequence length="94" mass="10625">MDFPFASQKIQLVSFQADNIQCDRKQFPEGKDLLPLQNSRNVTLGATLSHWLVYSPKPRGRVNDRIMLERKTSLGGAGRVTLHQRTWDSKIAGS</sequence>
<protein>
    <submittedName>
        <fullName evidence="1">Uncharacterized protein</fullName>
    </submittedName>
</protein>
<name>A0ABR1VGC2_9PEZI</name>
<dbReference type="GeneID" id="92091025"/>
<dbReference type="Proteomes" id="UP001480595">
    <property type="component" value="Unassembled WGS sequence"/>
</dbReference>
<evidence type="ECO:0000313" key="1">
    <source>
        <dbReference type="EMBL" id="KAK8069937.1"/>
    </source>
</evidence>
<reference evidence="1 2" key="1">
    <citation type="submission" date="2023-01" db="EMBL/GenBank/DDBJ databases">
        <title>Analysis of 21 Apiospora genomes using comparative genomics revels a genus with tremendous synthesis potential of carbohydrate active enzymes and secondary metabolites.</title>
        <authorList>
            <person name="Sorensen T."/>
        </authorList>
    </citation>
    <scope>NUCLEOTIDE SEQUENCE [LARGE SCALE GENOMIC DNA]</scope>
    <source>
        <strain evidence="1 2">CBS 135458</strain>
    </source>
</reference>
<keyword evidence="2" id="KW-1185">Reference proteome</keyword>
<proteinExistence type="predicted"/>
<accession>A0ABR1VGC2</accession>
<dbReference type="EMBL" id="JAQQWL010000006">
    <property type="protein sequence ID" value="KAK8069937.1"/>
    <property type="molecule type" value="Genomic_DNA"/>
</dbReference>
<dbReference type="RefSeq" id="XP_066717231.1">
    <property type="nucleotide sequence ID" value="XM_066857962.1"/>
</dbReference>
<comment type="caution">
    <text evidence="1">The sequence shown here is derived from an EMBL/GenBank/DDBJ whole genome shotgun (WGS) entry which is preliminary data.</text>
</comment>
<evidence type="ECO:0000313" key="2">
    <source>
        <dbReference type="Proteomes" id="UP001480595"/>
    </source>
</evidence>